<comment type="catalytic activity">
    <reaction evidence="8 9 10">
        <text>2-[(2R,5Z)-2-carboxy-4-methylthiazol-5(2H)-ylidene]ethyl phosphate + 4-amino-2-methyl-5-(diphosphooxymethyl)pyrimidine + 2 H(+) = thiamine phosphate + CO2 + diphosphate</text>
        <dbReference type="Rhea" id="RHEA:47844"/>
        <dbReference type="ChEBI" id="CHEBI:15378"/>
        <dbReference type="ChEBI" id="CHEBI:16526"/>
        <dbReference type="ChEBI" id="CHEBI:33019"/>
        <dbReference type="ChEBI" id="CHEBI:37575"/>
        <dbReference type="ChEBI" id="CHEBI:57841"/>
        <dbReference type="ChEBI" id="CHEBI:62899"/>
        <dbReference type="EC" id="2.5.1.3"/>
    </reaction>
</comment>
<dbReference type="PANTHER" id="PTHR20857">
    <property type="entry name" value="THIAMINE-PHOSPHATE PYROPHOSPHORYLASE"/>
    <property type="match status" value="1"/>
</dbReference>
<proteinExistence type="inferred from homology"/>
<dbReference type="InterPro" id="IPR013785">
    <property type="entry name" value="Aldolase_TIM"/>
</dbReference>
<evidence type="ECO:0000256" key="11">
    <source>
        <dbReference type="RuleBase" id="RU004253"/>
    </source>
</evidence>
<comment type="function">
    <text evidence="9">Condenses 4-methyl-5-(beta-hydroxyethyl)thiazole monophosphate (THZ-P) and 2-methyl-4-amino-5-hydroxymethyl pyrimidine pyrophosphate (HMP-PP) to form thiamine monophosphate (TMP).</text>
</comment>
<dbReference type="GO" id="GO:0004789">
    <property type="term" value="F:thiamine-phosphate diphosphorylase activity"/>
    <property type="evidence" value="ECO:0007669"/>
    <property type="project" value="UniProtKB-EC"/>
</dbReference>
<dbReference type="Gene3D" id="3.20.20.70">
    <property type="entry name" value="Aldolase class I"/>
    <property type="match status" value="1"/>
</dbReference>
<comment type="cofactor">
    <cofactor evidence="9">
        <name>Mg(2+)</name>
        <dbReference type="ChEBI" id="CHEBI:18420"/>
    </cofactor>
    <text evidence="9">Binds 1 Mg(2+) ion per subunit.</text>
</comment>
<sequence>MKLDKKAMQLYVVTDRSWLDGRSLEDQVEEIAAAGATFLQLREKHLDEETFLKEALKIKEIAVRHRVPFVINDNIEVALRADADGVHVGQSDMQAKDVRRLIGDGKILGVSANTVEQAVKAQESGADYLGVGAVFSTSTKLDANDVSFETLRRICEAVTIPVVAIGGIGEANVLKLRGSGVDGIAVISAIFASPDVAAATRRLRALSEEMTA</sequence>
<dbReference type="InterPro" id="IPR022998">
    <property type="entry name" value="ThiamineP_synth_TenI"/>
</dbReference>
<feature type="binding site" evidence="9">
    <location>
        <begin position="137"/>
        <end position="139"/>
    </location>
    <ligand>
        <name>2-[(2R,5Z)-2-carboxy-4-methylthiazol-5(2H)-ylidene]ethyl phosphate</name>
        <dbReference type="ChEBI" id="CHEBI:62899"/>
    </ligand>
</feature>
<keyword evidence="5 9" id="KW-0784">Thiamine biosynthesis</keyword>
<dbReference type="InterPro" id="IPR034291">
    <property type="entry name" value="TMP_synthase"/>
</dbReference>
<evidence type="ECO:0000313" key="13">
    <source>
        <dbReference type="EMBL" id="MEQ2441417.1"/>
    </source>
</evidence>
<dbReference type="HAMAP" id="MF_00097">
    <property type="entry name" value="TMP_synthase"/>
    <property type="match status" value="1"/>
</dbReference>
<evidence type="ECO:0000256" key="5">
    <source>
        <dbReference type="ARBA" id="ARBA00022977"/>
    </source>
</evidence>
<feature type="binding site" evidence="9">
    <location>
        <position position="92"/>
    </location>
    <ligand>
        <name>Mg(2+)</name>
        <dbReference type="ChEBI" id="CHEBI:18420"/>
    </ligand>
</feature>
<dbReference type="EMBL" id="JBBMFD010000024">
    <property type="protein sequence ID" value="MEQ2441417.1"/>
    <property type="molecule type" value="Genomic_DNA"/>
</dbReference>
<gene>
    <name evidence="9 13" type="primary">thiE</name>
    <name evidence="13" type="ORF">WMO26_11320</name>
</gene>
<evidence type="ECO:0000256" key="8">
    <source>
        <dbReference type="ARBA" id="ARBA00047883"/>
    </source>
</evidence>
<evidence type="ECO:0000256" key="6">
    <source>
        <dbReference type="ARBA" id="ARBA00047334"/>
    </source>
</evidence>
<comment type="pathway">
    <text evidence="1 9 11">Cofactor biosynthesis; thiamine diphosphate biosynthesis; thiamine phosphate from 4-amino-2-methyl-5-diphosphomethylpyrimidine and 4-methyl-5-(2-phosphoethyl)-thiazole: step 1/1.</text>
</comment>
<evidence type="ECO:0000256" key="2">
    <source>
        <dbReference type="ARBA" id="ARBA00022679"/>
    </source>
</evidence>
<evidence type="ECO:0000313" key="14">
    <source>
        <dbReference type="Proteomes" id="UP001489509"/>
    </source>
</evidence>
<comment type="catalytic activity">
    <reaction evidence="7 9 10">
        <text>2-(2-carboxy-4-methylthiazol-5-yl)ethyl phosphate + 4-amino-2-methyl-5-(diphosphooxymethyl)pyrimidine + 2 H(+) = thiamine phosphate + CO2 + diphosphate</text>
        <dbReference type="Rhea" id="RHEA:47848"/>
        <dbReference type="ChEBI" id="CHEBI:15378"/>
        <dbReference type="ChEBI" id="CHEBI:16526"/>
        <dbReference type="ChEBI" id="CHEBI:33019"/>
        <dbReference type="ChEBI" id="CHEBI:37575"/>
        <dbReference type="ChEBI" id="CHEBI:57841"/>
        <dbReference type="ChEBI" id="CHEBI:62890"/>
        <dbReference type="EC" id="2.5.1.3"/>
    </reaction>
</comment>
<keyword evidence="14" id="KW-1185">Reference proteome</keyword>
<dbReference type="SUPFAM" id="SSF51391">
    <property type="entry name" value="Thiamin phosphate synthase"/>
    <property type="match status" value="1"/>
</dbReference>
<evidence type="ECO:0000256" key="4">
    <source>
        <dbReference type="ARBA" id="ARBA00022842"/>
    </source>
</evidence>
<evidence type="ECO:0000256" key="3">
    <source>
        <dbReference type="ARBA" id="ARBA00022723"/>
    </source>
</evidence>
<accession>A0ABV1E2A1</accession>
<evidence type="ECO:0000256" key="7">
    <source>
        <dbReference type="ARBA" id="ARBA00047851"/>
    </source>
</evidence>
<dbReference type="PANTHER" id="PTHR20857:SF15">
    <property type="entry name" value="THIAMINE-PHOSPHATE SYNTHASE"/>
    <property type="match status" value="1"/>
</dbReference>
<dbReference type="NCBIfam" id="TIGR00693">
    <property type="entry name" value="thiE"/>
    <property type="match status" value="1"/>
</dbReference>
<evidence type="ECO:0000256" key="9">
    <source>
        <dbReference type="HAMAP-Rule" id="MF_00097"/>
    </source>
</evidence>
<organism evidence="13 14">
    <name type="scientific">Solibaculum intestinale</name>
    <dbReference type="NCBI Taxonomy" id="3133165"/>
    <lineage>
        <taxon>Bacteria</taxon>
        <taxon>Bacillati</taxon>
        <taxon>Bacillota</taxon>
        <taxon>Clostridia</taxon>
        <taxon>Eubacteriales</taxon>
        <taxon>Oscillospiraceae</taxon>
        <taxon>Solibaculum</taxon>
    </lineage>
</organism>
<protein>
    <recommendedName>
        <fullName evidence="9">Thiamine-phosphate synthase</fullName>
        <shortName evidence="9">TP synthase</shortName>
        <shortName evidence="9">TPS</shortName>
        <ecNumber evidence="9">2.5.1.3</ecNumber>
    </recommendedName>
    <alternativeName>
        <fullName evidence="9">Thiamine-phosphate pyrophosphorylase</fullName>
        <shortName evidence="9">TMP pyrophosphorylase</shortName>
        <shortName evidence="9">TMP-PPase</shortName>
    </alternativeName>
</protein>
<feature type="binding site" evidence="9">
    <location>
        <begin position="40"/>
        <end position="44"/>
    </location>
    <ligand>
        <name>4-amino-2-methyl-5-(diphosphooxymethyl)pyrimidine</name>
        <dbReference type="ChEBI" id="CHEBI:57841"/>
    </ligand>
</feature>
<keyword evidence="4 9" id="KW-0460">Magnesium</keyword>
<comment type="catalytic activity">
    <reaction evidence="6 9 10">
        <text>4-methyl-5-(2-phosphooxyethyl)-thiazole + 4-amino-2-methyl-5-(diphosphooxymethyl)pyrimidine + H(+) = thiamine phosphate + diphosphate</text>
        <dbReference type="Rhea" id="RHEA:22328"/>
        <dbReference type="ChEBI" id="CHEBI:15378"/>
        <dbReference type="ChEBI" id="CHEBI:33019"/>
        <dbReference type="ChEBI" id="CHEBI:37575"/>
        <dbReference type="ChEBI" id="CHEBI:57841"/>
        <dbReference type="ChEBI" id="CHEBI:58296"/>
        <dbReference type="EC" id="2.5.1.3"/>
    </reaction>
</comment>
<comment type="caution">
    <text evidence="13">The sequence shown here is derived from an EMBL/GenBank/DDBJ whole genome shotgun (WGS) entry which is preliminary data.</text>
</comment>
<evidence type="ECO:0000256" key="10">
    <source>
        <dbReference type="RuleBase" id="RU003826"/>
    </source>
</evidence>
<evidence type="ECO:0000256" key="1">
    <source>
        <dbReference type="ARBA" id="ARBA00005165"/>
    </source>
</evidence>
<feature type="binding site" evidence="9">
    <location>
        <position position="111"/>
    </location>
    <ligand>
        <name>4-amino-2-methyl-5-(diphosphooxymethyl)pyrimidine</name>
        <dbReference type="ChEBI" id="CHEBI:57841"/>
    </ligand>
</feature>
<feature type="binding site" evidence="9">
    <location>
        <begin position="187"/>
        <end position="188"/>
    </location>
    <ligand>
        <name>2-[(2R,5Z)-2-carboxy-4-methylthiazol-5(2H)-ylidene]ethyl phosphate</name>
        <dbReference type="ChEBI" id="CHEBI:62899"/>
    </ligand>
</feature>
<evidence type="ECO:0000259" key="12">
    <source>
        <dbReference type="Pfam" id="PF02581"/>
    </source>
</evidence>
<feature type="binding site" evidence="9">
    <location>
        <position position="72"/>
    </location>
    <ligand>
        <name>4-amino-2-methyl-5-(diphosphooxymethyl)pyrimidine</name>
        <dbReference type="ChEBI" id="CHEBI:57841"/>
    </ligand>
</feature>
<keyword evidence="3 9" id="KW-0479">Metal-binding</keyword>
<dbReference type="CDD" id="cd00564">
    <property type="entry name" value="TMP_TenI"/>
    <property type="match status" value="1"/>
</dbReference>
<keyword evidence="2 9" id="KW-0808">Transferase</keyword>
<dbReference type="RefSeq" id="WP_349220496.1">
    <property type="nucleotide sequence ID" value="NZ_JBBMFD010000024.1"/>
</dbReference>
<name>A0ABV1E2A1_9FIRM</name>
<feature type="binding site" evidence="9">
    <location>
        <position position="167"/>
    </location>
    <ligand>
        <name>2-[(2R,5Z)-2-carboxy-4-methylthiazol-5(2H)-ylidene]ethyl phosphate</name>
        <dbReference type="ChEBI" id="CHEBI:62899"/>
    </ligand>
</feature>
<dbReference type="EC" id="2.5.1.3" evidence="9"/>
<dbReference type="Pfam" id="PF02581">
    <property type="entry name" value="TMP-TENI"/>
    <property type="match status" value="1"/>
</dbReference>
<reference evidence="13 14" key="1">
    <citation type="submission" date="2024-03" db="EMBL/GenBank/DDBJ databases">
        <title>Human intestinal bacterial collection.</title>
        <authorList>
            <person name="Pauvert C."/>
            <person name="Hitch T.C.A."/>
            <person name="Clavel T."/>
        </authorList>
    </citation>
    <scope>NUCLEOTIDE SEQUENCE [LARGE SCALE GENOMIC DNA]</scope>
    <source>
        <strain evidence="13 14">CLA-JM-H44</strain>
    </source>
</reference>
<feature type="domain" description="Thiamine phosphate synthase/TenI" evidence="12">
    <location>
        <begin position="10"/>
        <end position="190"/>
    </location>
</feature>
<feature type="binding site" evidence="9">
    <location>
        <position position="140"/>
    </location>
    <ligand>
        <name>4-amino-2-methyl-5-(diphosphooxymethyl)pyrimidine</name>
        <dbReference type="ChEBI" id="CHEBI:57841"/>
    </ligand>
</feature>
<feature type="binding site" evidence="9">
    <location>
        <position position="73"/>
    </location>
    <ligand>
        <name>Mg(2+)</name>
        <dbReference type="ChEBI" id="CHEBI:18420"/>
    </ligand>
</feature>
<dbReference type="Proteomes" id="UP001489509">
    <property type="component" value="Unassembled WGS sequence"/>
</dbReference>
<comment type="similarity">
    <text evidence="9 10">Belongs to the thiamine-phosphate synthase family.</text>
</comment>
<dbReference type="InterPro" id="IPR036206">
    <property type="entry name" value="ThiamineP_synth_sf"/>
</dbReference>